<evidence type="ECO:0000313" key="1">
    <source>
        <dbReference type="EMBL" id="DAF52973.1"/>
    </source>
</evidence>
<organism evidence="1">
    <name type="scientific">Phage sp. ctPjm15</name>
    <dbReference type="NCBI Taxonomy" id="2828006"/>
    <lineage>
        <taxon>Viruses</taxon>
    </lineage>
</organism>
<reference evidence="1" key="1">
    <citation type="journal article" date="2021" name="Proc. Natl. Acad. Sci. U.S.A.">
        <title>A Catalog of Tens of Thousands of Viruses from Human Metagenomes Reveals Hidden Associations with Chronic Diseases.</title>
        <authorList>
            <person name="Tisza M.J."/>
            <person name="Buck C.B."/>
        </authorList>
    </citation>
    <scope>NUCLEOTIDE SEQUENCE</scope>
    <source>
        <strain evidence="1">CtPjm15</strain>
    </source>
</reference>
<name>A0A8S5SPI6_9VIRU</name>
<accession>A0A8S5SPI6</accession>
<dbReference type="EMBL" id="BK032645">
    <property type="protein sequence ID" value="DAF52973.1"/>
    <property type="molecule type" value="Genomic_DNA"/>
</dbReference>
<protein>
    <submittedName>
        <fullName evidence="1">Uncharacterized protein</fullName>
    </submittedName>
</protein>
<sequence>MDNFLIPTLLLLVITLCLFGLQMSEMLKELKYLQHLMQPYRSEVWEYFSKKEE</sequence>
<proteinExistence type="predicted"/>